<keyword evidence="2 3" id="KW-0456">Lyase</keyword>
<evidence type="ECO:0000259" key="4">
    <source>
        <dbReference type="Pfam" id="PF04909"/>
    </source>
</evidence>
<evidence type="ECO:0000256" key="2">
    <source>
        <dbReference type="ARBA" id="ARBA00023239"/>
    </source>
</evidence>
<dbReference type="GO" id="GO:0016831">
    <property type="term" value="F:carboxy-lyase activity"/>
    <property type="evidence" value="ECO:0007669"/>
    <property type="project" value="UniProtKB-KW"/>
</dbReference>
<keyword evidence="1 3" id="KW-0210">Decarboxylase</keyword>
<keyword evidence="6" id="KW-1185">Reference proteome</keyword>
<dbReference type="EMBL" id="JAATWM020000032">
    <property type="protein sequence ID" value="KAF9873313.1"/>
    <property type="molecule type" value="Genomic_DNA"/>
</dbReference>
<sequence>MNSVPPSILYPVLKPVHLTKMLKPVPPLIALEEHFIAKELLPELSDTYAEQLKHLPDLASRLTDVGPLRLADMNKNNIAVQAVSHAPGLAALPPGLSHRANEALAEAIKAHPRRLVGLAVLPMSTPDIAAQMLRRSVRWLGFRGALIDAHADGTHYDHPRFWGVFRVAEELDVPVYLHPTWPSQVQRRAYEGNYAEGAARSLGTSGFGWHSETGLAVLKLFAAGLFDEVPKLKIVIGHFGEMLPFMMERVGKLSTRWGERKRPWEEVWRENIWVTTSGVWGLAPMACLLMNTPIEHIMYSVDYPFEKSENGLAWMKDLIDSRVATVEEVEMIAHKNAERLLKVKVAR</sequence>
<dbReference type="GeneID" id="62164915"/>
<reference evidence="5" key="1">
    <citation type="submission" date="2020-03" db="EMBL/GenBank/DDBJ databases">
        <authorList>
            <person name="He L."/>
        </authorList>
    </citation>
    <scope>NUCLEOTIDE SEQUENCE</scope>
    <source>
        <strain evidence="5">CkLH20</strain>
    </source>
</reference>
<feature type="domain" description="Amidohydrolase-related" evidence="4">
    <location>
        <begin position="98"/>
        <end position="342"/>
    </location>
</feature>
<dbReference type="GO" id="GO:0016787">
    <property type="term" value="F:hydrolase activity"/>
    <property type="evidence" value="ECO:0007669"/>
    <property type="project" value="InterPro"/>
</dbReference>
<comment type="caution">
    <text evidence="5">The sequence shown here is derived from an EMBL/GenBank/DDBJ whole genome shotgun (WGS) entry which is preliminary data.</text>
</comment>
<name>A0A9P6LH93_9PEZI</name>
<reference evidence="5" key="2">
    <citation type="submission" date="2020-11" db="EMBL/GenBank/DDBJ databases">
        <title>Whole genome sequencing of Colletotrichum sp.</title>
        <authorList>
            <person name="Li H."/>
        </authorList>
    </citation>
    <scope>NUCLEOTIDE SEQUENCE</scope>
    <source>
        <strain evidence="5">CkLH20</strain>
    </source>
</reference>
<dbReference type="PANTHER" id="PTHR21240">
    <property type="entry name" value="2-AMINO-3-CARBOXYLMUCONATE-6-SEMIALDEHYDE DECARBOXYLASE"/>
    <property type="match status" value="1"/>
</dbReference>
<dbReference type="AlphaFoldDB" id="A0A9P6LH93"/>
<dbReference type="Proteomes" id="UP000781932">
    <property type="component" value="Unassembled WGS sequence"/>
</dbReference>
<dbReference type="Gene3D" id="3.20.20.140">
    <property type="entry name" value="Metal-dependent hydrolases"/>
    <property type="match status" value="1"/>
</dbReference>
<dbReference type="InterPro" id="IPR032466">
    <property type="entry name" value="Metal_Hydrolase"/>
</dbReference>
<dbReference type="InterPro" id="IPR006680">
    <property type="entry name" value="Amidohydro-rel"/>
</dbReference>
<dbReference type="OrthoDB" id="432010at2759"/>
<gene>
    <name evidence="5" type="ORF">CkaCkLH20_09126</name>
</gene>
<evidence type="ECO:0000313" key="5">
    <source>
        <dbReference type="EMBL" id="KAF9873313.1"/>
    </source>
</evidence>
<protein>
    <recommendedName>
        <fullName evidence="4">Amidohydrolase-related domain-containing protein</fullName>
    </recommendedName>
</protein>
<comment type="similarity">
    <text evidence="3">Belongs to the metallo-dependent hydrolases superfamily.</text>
</comment>
<dbReference type="GO" id="GO:0005829">
    <property type="term" value="C:cytosol"/>
    <property type="evidence" value="ECO:0007669"/>
    <property type="project" value="TreeGrafter"/>
</dbReference>
<proteinExistence type="inferred from homology"/>
<dbReference type="SUPFAM" id="SSF51556">
    <property type="entry name" value="Metallo-dependent hydrolases"/>
    <property type="match status" value="1"/>
</dbReference>
<evidence type="ECO:0000313" key="6">
    <source>
        <dbReference type="Proteomes" id="UP000781932"/>
    </source>
</evidence>
<dbReference type="InterPro" id="IPR032465">
    <property type="entry name" value="ACMSD"/>
</dbReference>
<dbReference type="PANTHER" id="PTHR21240:SF30">
    <property type="entry name" value="AMIDOHYDROLASE-RELATED DOMAIN-CONTAINING PROTEIN-RELATED"/>
    <property type="match status" value="1"/>
</dbReference>
<dbReference type="Pfam" id="PF04909">
    <property type="entry name" value="Amidohydro_2"/>
    <property type="match status" value="1"/>
</dbReference>
<evidence type="ECO:0000256" key="3">
    <source>
        <dbReference type="RuleBase" id="RU366045"/>
    </source>
</evidence>
<organism evidence="5 6">
    <name type="scientific">Colletotrichum karsti</name>
    <dbReference type="NCBI Taxonomy" id="1095194"/>
    <lineage>
        <taxon>Eukaryota</taxon>
        <taxon>Fungi</taxon>
        <taxon>Dikarya</taxon>
        <taxon>Ascomycota</taxon>
        <taxon>Pezizomycotina</taxon>
        <taxon>Sordariomycetes</taxon>
        <taxon>Hypocreomycetidae</taxon>
        <taxon>Glomerellales</taxon>
        <taxon>Glomerellaceae</taxon>
        <taxon>Colletotrichum</taxon>
        <taxon>Colletotrichum boninense species complex</taxon>
    </lineage>
</organism>
<dbReference type="RefSeq" id="XP_038742774.1">
    <property type="nucleotide sequence ID" value="XM_038891841.1"/>
</dbReference>
<evidence type="ECO:0000256" key="1">
    <source>
        <dbReference type="ARBA" id="ARBA00022793"/>
    </source>
</evidence>
<accession>A0A9P6LH93</accession>
<dbReference type="GO" id="GO:0019748">
    <property type="term" value="P:secondary metabolic process"/>
    <property type="evidence" value="ECO:0007669"/>
    <property type="project" value="TreeGrafter"/>
</dbReference>